<feature type="region of interest" description="Disordered" evidence="6">
    <location>
        <begin position="428"/>
        <end position="447"/>
    </location>
</feature>
<feature type="region of interest" description="Disordered" evidence="6">
    <location>
        <begin position="248"/>
        <end position="267"/>
    </location>
</feature>
<evidence type="ECO:0000256" key="7">
    <source>
        <dbReference type="SAM" id="Phobius"/>
    </source>
</evidence>
<feature type="compositionally biased region" description="Pro residues" evidence="6">
    <location>
        <begin position="305"/>
        <end position="321"/>
    </location>
</feature>
<comment type="similarity">
    <text evidence="2">Belongs to the OXA1/ALB3/YidC family.</text>
</comment>
<keyword evidence="3 7" id="KW-0812">Transmembrane</keyword>
<evidence type="ECO:0000256" key="5">
    <source>
        <dbReference type="ARBA" id="ARBA00023136"/>
    </source>
</evidence>
<keyword evidence="9" id="KW-1185">Reference proteome</keyword>
<feature type="compositionally biased region" description="Gly residues" evidence="6">
    <location>
        <begin position="250"/>
        <end position="261"/>
    </location>
</feature>
<dbReference type="PANTHER" id="PTHR12428">
    <property type="entry name" value="OXA1"/>
    <property type="match status" value="1"/>
</dbReference>
<reference evidence="8" key="2">
    <citation type="journal article" date="2019" name="IMA Fungus">
        <title>Genome sequencing and comparison of five Tilletia species to identify candidate genes for the detection of regulated species infecting wheat.</title>
        <authorList>
            <person name="Nguyen H.D.T."/>
            <person name="Sultana T."/>
            <person name="Kesanakurti P."/>
            <person name="Hambleton S."/>
        </authorList>
    </citation>
    <scope>NUCLEOTIDE SEQUENCE</scope>
    <source>
        <strain evidence="8">DAOMC 236416</strain>
    </source>
</reference>
<evidence type="ECO:0000313" key="8">
    <source>
        <dbReference type="EMBL" id="KAE8255784.1"/>
    </source>
</evidence>
<feature type="region of interest" description="Disordered" evidence="6">
    <location>
        <begin position="296"/>
        <end position="371"/>
    </location>
</feature>
<comment type="subcellular location">
    <subcellularLocation>
        <location evidence="1">Membrane</location>
        <topology evidence="1">Multi-pass membrane protein</topology>
    </subcellularLocation>
</comment>
<feature type="transmembrane region" description="Helical" evidence="7">
    <location>
        <begin position="82"/>
        <end position="106"/>
    </location>
</feature>
<name>A0A177TPK0_9BASI</name>
<dbReference type="GO" id="GO:0005743">
    <property type="term" value="C:mitochondrial inner membrane"/>
    <property type="evidence" value="ECO:0007669"/>
    <property type="project" value="TreeGrafter"/>
</dbReference>
<dbReference type="GO" id="GO:0033617">
    <property type="term" value="P:mitochondrial respiratory chain complex IV assembly"/>
    <property type="evidence" value="ECO:0007669"/>
    <property type="project" value="TreeGrafter"/>
</dbReference>
<protein>
    <submittedName>
        <fullName evidence="8">Uncharacterized protein</fullName>
    </submittedName>
</protein>
<dbReference type="AlphaFoldDB" id="A0A177TPK0"/>
<evidence type="ECO:0000256" key="3">
    <source>
        <dbReference type="ARBA" id="ARBA00022692"/>
    </source>
</evidence>
<gene>
    <name evidence="8" type="ORF">A4X13_0g2909</name>
</gene>
<evidence type="ECO:0000256" key="4">
    <source>
        <dbReference type="ARBA" id="ARBA00022989"/>
    </source>
</evidence>
<feature type="compositionally biased region" description="Low complexity" evidence="6">
    <location>
        <begin position="435"/>
        <end position="447"/>
    </location>
</feature>
<dbReference type="GO" id="GO:0032979">
    <property type="term" value="P:protein insertion into mitochondrial inner membrane from matrix"/>
    <property type="evidence" value="ECO:0007669"/>
    <property type="project" value="TreeGrafter"/>
</dbReference>
<keyword evidence="5 7" id="KW-0472">Membrane</keyword>
<feature type="transmembrane region" description="Helical" evidence="7">
    <location>
        <begin position="174"/>
        <end position="192"/>
    </location>
</feature>
<evidence type="ECO:0000256" key="2">
    <source>
        <dbReference type="ARBA" id="ARBA00009877"/>
    </source>
</evidence>
<evidence type="ECO:0000256" key="6">
    <source>
        <dbReference type="SAM" id="MobiDB-lite"/>
    </source>
</evidence>
<dbReference type="Proteomes" id="UP000077521">
    <property type="component" value="Unassembled WGS sequence"/>
</dbReference>
<dbReference type="EMBL" id="LWDF02000150">
    <property type="protein sequence ID" value="KAE8255784.1"/>
    <property type="molecule type" value="Genomic_DNA"/>
</dbReference>
<sequence>MVMLSSSALTRAATTRLAGSSSSSRISRVVTARAFHSSPPTAFRTSQPTHSVFADTFNSLVPVLQSIPPTIAPYLPSPLSSYPISCSLILITLTLRSTITLPVALWQRARTRRMARDVYPIWEQMKKELPLQVRDKCRRAGKSYDEFRVELEVEMKKSLRTLLRKHRCTPLPTMLIPLAVQIPLFITISYLIREACLSLEFSQELLPWSTWSLTGPTLAEQQQLEAFAQSASILRDRGMNEEMLAQMMGPKGGGASGGGLGTTLTQKDSSMQGPIALGLITLLNAELTAHRANKERAQLGNNVDPPQPPPSTGPTPRPSTPLPGSRSVAPTTKAIRDYRSSTGTPPPHRHASTKSSSSAAEGDPEQKDAVEERTSFRAAVFTNTLRAAAVAFVPISSQVPGGLLVYWLTSATYTLAQNAILDWRERKERERDLLSSSSSSPPSSSQR</sequence>
<evidence type="ECO:0000313" key="9">
    <source>
        <dbReference type="Proteomes" id="UP000077521"/>
    </source>
</evidence>
<dbReference type="PANTHER" id="PTHR12428:SF65">
    <property type="entry name" value="CYTOCHROME C OXIDASE ASSEMBLY PROTEIN COX18, MITOCHONDRIAL"/>
    <property type="match status" value="1"/>
</dbReference>
<organism evidence="8 9">
    <name type="scientific">Tilletia indica</name>
    <dbReference type="NCBI Taxonomy" id="43049"/>
    <lineage>
        <taxon>Eukaryota</taxon>
        <taxon>Fungi</taxon>
        <taxon>Dikarya</taxon>
        <taxon>Basidiomycota</taxon>
        <taxon>Ustilaginomycotina</taxon>
        <taxon>Exobasidiomycetes</taxon>
        <taxon>Tilletiales</taxon>
        <taxon>Tilletiaceae</taxon>
        <taxon>Tilletia</taxon>
    </lineage>
</organism>
<comment type="caution">
    <text evidence="8">The sequence shown here is derived from an EMBL/GenBank/DDBJ whole genome shotgun (WGS) entry which is preliminary data.</text>
</comment>
<proteinExistence type="inferred from homology"/>
<evidence type="ECO:0000256" key="1">
    <source>
        <dbReference type="ARBA" id="ARBA00004141"/>
    </source>
</evidence>
<accession>A0A177TPK0</accession>
<dbReference type="GO" id="GO:0032977">
    <property type="term" value="F:membrane insertase activity"/>
    <property type="evidence" value="ECO:0007669"/>
    <property type="project" value="InterPro"/>
</dbReference>
<keyword evidence="4 7" id="KW-1133">Transmembrane helix</keyword>
<dbReference type="InterPro" id="IPR001708">
    <property type="entry name" value="YidC/ALB3/OXA1/COX18"/>
</dbReference>
<reference evidence="8" key="1">
    <citation type="submission" date="2016-04" db="EMBL/GenBank/DDBJ databases">
        <authorList>
            <person name="Nguyen H.D."/>
            <person name="Samba Siva P."/>
            <person name="Cullis J."/>
            <person name="Levesque C.A."/>
            <person name="Hambleton S."/>
        </authorList>
    </citation>
    <scope>NUCLEOTIDE SEQUENCE</scope>
    <source>
        <strain evidence="8">DAOMC 236416</strain>
    </source>
</reference>